<dbReference type="PANTHER" id="PTHR43549">
    <property type="entry name" value="MULTIDRUG RESISTANCE PROTEIN YPNP-RELATED"/>
    <property type="match status" value="1"/>
</dbReference>
<evidence type="ECO:0000256" key="3">
    <source>
        <dbReference type="ARBA" id="ARBA00022475"/>
    </source>
</evidence>
<feature type="transmembrane region" description="Helical" evidence="11">
    <location>
        <begin position="310"/>
        <end position="332"/>
    </location>
</feature>
<comment type="function">
    <text evidence="9">Involved in peptidoglycan biosynthesis. Transports lipid-linked peptidoglycan precursors from the inner to the outer leaflet of the cytoplasmic membrane.</text>
</comment>
<evidence type="ECO:0000256" key="10">
    <source>
        <dbReference type="ARBA" id="ARBA00061532"/>
    </source>
</evidence>
<evidence type="ECO:0000313" key="12">
    <source>
        <dbReference type="EMBL" id="AEB41319.1"/>
    </source>
</evidence>
<evidence type="ECO:0000256" key="8">
    <source>
        <dbReference type="ARBA" id="ARBA00023136"/>
    </source>
</evidence>
<feature type="transmembrane region" description="Helical" evidence="11">
    <location>
        <begin position="93"/>
        <end position="115"/>
    </location>
</feature>
<dbReference type="InterPro" id="IPR052031">
    <property type="entry name" value="Membrane_Transporter-Flippase"/>
</dbReference>
<feature type="transmembrane region" description="Helical" evidence="11">
    <location>
        <begin position="412"/>
        <end position="430"/>
    </location>
</feature>
<evidence type="ECO:0000256" key="1">
    <source>
        <dbReference type="ARBA" id="ARBA00004651"/>
    </source>
</evidence>
<dbReference type="RefSeq" id="WP_013712397.1">
    <property type="nucleotide sequence ID" value="NC_015408.1"/>
</dbReference>
<evidence type="ECO:0000256" key="11">
    <source>
        <dbReference type="SAM" id="Phobius"/>
    </source>
</evidence>
<evidence type="ECO:0000256" key="7">
    <source>
        <dbReference type="ARBA" id="ARBA00022989"/>
    </source>
</evidence>
<evidence type="ECO:0008006" key="14">
    <source>
        <dbReference type="Google" id="ProtNLM"/>
    </source>
</evidence>
<organism evidence="12 13">
    <name type="scientific">Chlamydia pecorum (strain ATCC VR-628 / DSM 29919 / E58)</name>
    <name type="common">Chlamydophila pecorum</name>
    <dbReference type="NCBI Taxonomy" id="331635"/>
    <lineage>
        <taxon>Bacteria</taxon>
        <taxon>Pseudomonadati</taxon>
        <taxon>Chlamydiota</taxon>
        <taxon>Chlamydiia</taxon>
        <taxon>Chlamydiales</taxon>
        <taxon>Chlamydiaceae</taxon>
        <taxon>Chlamydia/Chlamydophila group</taxon>
        <taxon>Chlamydia</taxon>
    </lineage>
</organism>
<keyword evidence="7 11" id="KW-1133">Transmembrane helix</keyword>
<sequence length="545" mass="60664">MNKKDCEGSIIRSIFNLLSGTSCSRITGMFREIAMATYFGADPLVAAFWFGFRTVFFLRKVLGGSVLGQAFIPHFEFLRAQDTNRAAFFFRSFFRFVTGGALVFTILIEVVLWVWLNQAEAETADTLLLTMILLPCGIFLTMYTINGALLHCENKFFSVGLAPAVVNIIWIAFVVCVRHASLRQRVIGLAWVLVGGFVLEWLVTVPGVRNFLSQATTPPKEKDSIKALLAPLSLGILTSGIYQVNLISDICLARYVDVIGPLYLMYSLRIYQLPVNLFGLGVFAVLLPAISRCVQSEDHERGHLLLKFTLNLLISVMIIMTAGMVLFALPGTRVLYEHGLFPSHAVHAVVRVLWGYSGGIIPMALAPIISALFYAQRSYATPLLIGIGNAIANIVLSLIFGCWLLHDVSGISYATSITAWVQLYFLWFYLGKRLPSYANLLVEALRLSWKVLGTTLLACITTIGINIMTRTTYIIFLKPLTPLAFPLNTIFMQAAAFFAEGFIFLAFLFGFAKLLRVEDLVNLTSFQYWRGQRSLLQGDSLTQDN</sequence>
<dbReference type="PANTHER" id="PTHR43549:SF3">
    <property type="entry name" value="MULTIDRUG RESISTANCE PROTEIN YPNP-RELATED"/>
    <property type="match status" value="1"/>
</dbReference>
<feature type="transmembrane region" description="Helical" evidence="11">
    <location>
        <begin position="382"/>
        <end position="406"/>
    </location>
</feature>
<keyword evidence="3" id="KW-1003">Cell membrane</keyword>
<keyword evidence="5" id="KW-0133">Cell shape</keyword>
<evidence type="ECO:0000256" key="6">
    <source>
        <dbReference type="ARBA" id="ARBA00022984"/>
    </source>
</evidence>
<feature type="transmembrane region" description="Helical" evidence="11">
    <location>
        <begin position="127"/>
        <end position="150"/>
    </location>
</feature>
<dbReference type="AlphaFoldDB" id="A0AA34RCQ3"/>
<accession>A0AA34RCQ3</accession>
<gene>
    <name evidence="12" type="ordered locus">G5S_0312</name>
</gene>
<reference evidence="12 13" key="1">
    <citation type="journal article" date="2011" name="J. Bacteriol.">
        <title>Genome sequence of the obligate intracellular animal pathogen Chlamydia pecorum E58.</title>
        <authorList>
            <person name="Mojica S."/>
            <person name="Huot Creasy H."/>
            <person name="Daugherty S."/>
            <person name="Read T.D."/>
            <person name="Kim T."/>
            <person name="Kaltenboeck B."/>
            <person name="Bavoil P."/>
            <person name="Myers G.S."/>
        </authorList>
    </citation>
    <scope>NUCLEOTIDE SEQUENCE [LARGE SCALE GENOMIC DNA]</scope>
    <source>
        <strain evidence="12 13">E58</strain>
    </source>
</reference>
<evidence type="ECO:0000313" key="13">
    <source>
        <dbReference type="Proteomes" id="UP000008305"/>
    </source>
</evidence>
<evidence type="ECO:0000256" key="9">
    <source>
        <dbReference type="ARBA" id="ARBA00060041"/>
    </source>
</evidence>
<evidence type="ECO:0000256" key="5">
    <source>
        <dbReference type="ARBA" id="ARBA00022960"/>
    </source>
</evidence>
<dbReference type="PROSITE" id="PS51257">
    <property type="entry name" value="PROKAR_LIPOPROTEIN"/>
    <property type="match status" value="1"/>
</dbReference>
<feature type="transmembrane region" description="Helical" evidence="11">
    <location>
        <begin position="489"/>
        <end position="512"/>
    </location>
</feature>
<protein>
    <recommendedName>
        <fullName evidence="14">Lipid II flippase MurJ</fullName>
    </recommendedName>
</protein>
<feature type="transmembrane region" description="Helical" evidence="11">
    <location>
        <begin position="352"/>
        <end position="375"/>
    </location>
</feature>
<dbReference type="Proteomes" id="UP000008305">
    <property type="component" value="Chromosome"/>
</dbReference>
<feature type="transmembrane region" description="Helical" evidence="11">
    <location>
        <begin position="156"/>
        <end position="177"/>
    </location>
</feature>
<keyword evidence="4 11" id="KW-0812">Transmembrane</keyword>
<dbReference type="PRINTS" id="PR01806">
    <property type="entry name" value="VIRFACTRMVIN"/>
</dbReference>
<evidence type="ECO:0000256" key="2">
    <source>
        <dbReference type="ARBA" id="ARBA00022448"/>
    </source>
</evidence>
<comment type="subcellular location">
    <subcellularLocation>
        <location evidence="1">Cell membrane</location>
        <topology evidence="1">Multi-pass membrane protein</topology>
    </subcellularLocation>
</comment>
<keyword evidence="8 11" id="KW-0472">Membrane</keyword>
<dbReference type="GO" id="GO:0008360">
    <property type="term" value="P:regulation of cell shape"/>
    <property type="evidence" value="ECO:0007669"/>
    <property type="project" value="UniProtKB-KW"/>
</dbReference>
<dbReference type="Pfam" id="PF03023">
    <property type="entry name" value="MurJ"/>
    <property type="match status" value="1"/>
</dbReference>
<feature type="transmembrane region" description="Helical" evidence="11">
    <location>
        <begin position="270"/>
        <end position="290"/>
    </location>
</feature>
<dbReference type="EMBL" id="CP002608">
    <property type="protein sequence ID" value="AEB41319.1"/>
    <property type="molecule type" value="Genomic_DNA"/>
</dbReference>
<feature type="transmembrane region" description="Helical" evidence="11">
    <location>
        <begin position="451"/>
        <end position="469"/>
    </location>
</feature>
<keyword evidence="6" id="KW-0573">Peptidoglycan synthesis</keyword>
<dbReference type="GO" id="GO:0009252">
    <property type="term" value="P:peptidoglycan biosynthetic process"/>
    <property type="evidence" value="ECO:0007669"/>
    <property type="project" value="UniProtKB-KW"/>
</dbReference>
<proteinExistence type="inferred from homology"/>
<dbReference type="GO" id="GO:0005886">
    <property type="term" value="C:plasma membrane"/>
    <property type="evidence" value="ECO:0007669"/>
    <property type="project" value="UniProtKB-SubCell"/>
</dbReference>
<keyword evidence="2" id="KW-0813">Transport</keyword>
<dbReference type="InterPro" id="IPR004268">
    <property type="entry name" value="MurJ"/>
</dbReference>
<feature type="transmembrane region" description="Helical" evidence="11">
    <location>
        <begin position="189"/>
        <end position="208"/>
    </location>
</feature>
<evidence type="ECO:0000256" key="4">
    <source>
        <dbReference type="ARBA" id="ARBA00022692"/>
    </source>
</evidence>
<name>A0AA34RCQ3_CHLPE</name>
<dbReference type="KEGG" id="cpm:G5S_0312"/>
<keyword evidence="13" id="KW-1185">Reference proteome</keyword>
<feature type="transmembrane region" description="Helical" evidence="11">
    <location>
        <begin position="33"/>
        <end position="52"/>
    </location>
</feature>
<comment type="similarity">
    <text evidence="10">Belongs to the MurJ/MviN family.</text>
</comment>